<evidence type="ECO:0000256" key="14">
    <source>
        <dbReference type="HAMAP-Rule" id="MF_00052"/>
    </source>
</evidence>
<name>A0A3Q8ETN5_9PROT</name>
<keyword evidence="9 14" id="KW-0540">Nuclease</keyword>
<dbReference type="PANTHER" id="PTHR10954">
    <property type="entry name" value="RIBONUCLEASE H2 SUBUNIT A"/>
    <property type="match status" value="1"/>
</dbReference>
<keyword evidence="8 14" id="KW-0963">Cytoplasm</keyword>
<dbReference type="GO" id="GO:0003723">
    <property type="term" value="F:RNA binding"/>
    <property type="evidence" value="ECO:0007669"/>
    <property type="project" value="UniProtKB-UniRule"/>
</dbReference>
<dbReference type="RefSeq" id="WP_108673844.1">
    <property type="nucleotide sequence ID" value="NZ_CP025628.1"/>
</dbReference>
<dbReference type="InterPro" id="IPR022898">
    <property type="entry name" value="RNase_HII"/>
</dbReference>
<proteinExistence type="inferred from homology"/>
<evidence type="ECO:0000256" key="16">
    <source>
        <dbReference type="RuleBase" id="RU003515"/>
    </source>
</evidence>
<evidence type="ECO:0000256" key="5">
    <source>
        <dbReference type="ARBA" id="ARBA00007383"/>
    </source>
</evidence>
<organism evidence="18 19">
    <name type="scientific">Candidatus Kinetoplastidibacterium kentomonadis</name>
    <dbReference type="NCBI Taxonomy" id="1576550"/>
    <lineage>
        <taxon>Bacteria</taxon>
        <taxon>Pseudomonadati</taxon>
        <taxon>Pseudomonadota</taxon>
        <taxon>Betaproteobacteria</taxon>
        <taxon>Candidatus Kinetoplastidibacterium</taxon>
    </lineage>
</organism>
<sequence length="208" mass="23472">MKLLSNNILLIAGVDEVGTGALAGPVYAAAVIINYKKCISELKDSKLLSHIKRQNLSEKIKEHAIDWSIACSSVEEIDNNNILYASLLAMNRAIKNLKYIPSHILIDGLHAPANYNKNTKIFTIVKGDLFIPTISAASILAKTARDLEMIRLHTIYPQYQFDKNKGYGTAFHIKILKSLGPCNIHRKNFHPIKRFYKNENETNNIKRK</sequence>
<dbReference type="Pfam" id="PF01351">
    <property type="entry name" value="RNase_HII"/>
    <property type="match status" value="1"/>
</dbReference>
<comment type="cofactor">
    <cofactor evidence="14 15">
        <name>Mn(2+)</name>
        <dbReference type="ChEBI" id="CHEBI:29035"/>
    </cofactor>
    <cofactor evidence="14 15">
        <name>Mg(2+)</name>
        <dbReference type="ChEBI" id="CHEBI:18420"/>
    </cofactor>
    <text evidence="14 15">Manganese or magnesium. Binds 1 divalent metal ion per monomer in the absence of substrate. May bind a second metal ion after substrate binding.</text>
</comment>
<dbReference type="InterPro" id="IPR001352">
    <property type="entry name" value="RNase_HII/HIII"/>
</dbReference>
<dbReference type="InterPro" id="IPR012337">
    <property type="entry name" value="RNaseH-like_sf"/>
</dbReference>
<keyword evidence="12 14" id="KW-0378">Hydrolase</keyword>
<dbReference type="Gene3D" id="3.30.420.10">
    <property type="entry name" value="Ribonuclease H-like superfamily/Ribonuclease H"/>
    <property type="match status" value="1"/>
</dbReference>
<dbReference type="NCBIfam" id="NF000595">
    <property type="entry name" value="PRK00015.1-3"/>
    <property type="match status" value="1"/>
</dbReference>
<dbReference type="CDD" id="cd07182">
    <property type="entry name" value="RNase_HII_bacteria_HII_like"/>
    <property type="match status" value="1"/>
</dbReference>
<comment type="catalytic activity">
    <reaction evidence="1 14 15 16">
        <text>Endonucleolytic cleavage to 5'-phosphomonoester.</text>
        <dbReference type="EC" id="3.1.26.4"/>
    </reaction>
</comment>
<comment type="similarity">
    <text evidence="5 14 16">Belongs to the RNase HII family.</text>
</comment>
<dbReference type="GO" id="GO:0004523">
    <property type="term" value="F:RNA-DNA hybrid ribonuclease activity"/>
    <property type="evidence" value="ECO:0007669"/>
    <property type="project" value="UniProtKB-UniRule"/>
</dbReference>
<comment type="subcellular location">
    <subcellularLocation>
        <location evidence="4 14">Cytoplasm</location>
    </subcellularLocation>
</comment>
<dbReference type="GO" id="GO:0032299">
    <property type="term" value="C:ribonuclease H2 complex"/>
    <property type="evidence" value="ECO:0007669"/>
    <property type="project" value="TreeGrafter"/>
</dbReference>
<dbReference type="SUPFAM" id="SSF53098">
    <property type="entry name" value="Ribonuclease H-like"/>
    <property type="match status" value="1"/>
</dbReference>
<evidence type="ECO:0000256" key="1">
    <source>
        <dbReference type="ARBA" id="ARBA00000077"/>
    </source>
</evidence>
<evidence type="ECO:0000313" key="19">
    <source>
        <dbReference type="Proteomes" id="UP000266796"/>
    </source>
</evidence>
<evidence type="ECO:0000256" key="9">
    <source>
        <dbReference type="ARBA" id="ARBA00022722"/>
    </source>
</evidence>
<feature type="binding site" evidence="14 15">
    <location>
        <position position="15"/>
    </location>
    <ligand>
        <name>a divalent metal cation</name>
        <dbReference type="ChEBI" id="CHEBI:60240"/>
    </ligand>
</feature>
<dbReference type="HAMAP" id="MF_00052_B">
    <property type="entry name" value="RNase_HII_B"/>
    <property type="match status" value="1"/>
</dbReference>
<dbReference type="AlphaFoldDB" id="A0A3Q8ETN5"/>
<keyword evidence="13 14" id="KW-0464">Manganese</keyword>
<evidence type="ECO:0000256" key="7">
    <source>
        <dbReference type="ARBA" id="ARBA00019179"/>
    </source>
</evidence>
<accession>A0A3Q8ETN5</accession>
<evidence type="ECO:0000313" key="18">
    <source>
        <dbReference type="EMBL" id="AWD32433.1"/>
    </source>
</evidence>
<comment type="function">
    <text evidence="3 14 16">Endonuclease that specifically degrades the RNA of RNA-DNA hybrids.</text>
</comment>
<dbReference type="GO" id="GO:0043137">
    <property type="term" value="P:DNA replication, removal of RNA primer"/>
    <property type="evidence" value="ECO:0007669"/>
    <property type="project" value="TreeGrafter"/>
</dbReference>
<dbReference type="KEGG" id="kso:CKSOR_00312"/>
<feature type="binding site" evidence="14 15">
    <location>
        <position position="16"/>
    </location>
    <ligand>
        <name>a divalent metal cation</name>
        <dbReference type="ChEBI" id="CHEBI:60240"/>
    </ligand>
</feature>
<keyword evidence="19" id="KW-1185">Reference proteome</keyword>
<evidence type="ECO:0000256" key="10">
    <source>
        <dbReference type="ARBA" id="ARBA00022723"/>
    </source>
</evidence>
<keyword evidence="11 14" id="KW-0255">Endonuclease</keyword>
<dbReference type="Proteomes" id="UP000266796">
    <property type="component" value="Chromosome"/>
</dbReference>
<dbReference type="OrthoDB" id="9803420at2"/>
<evidence type="ECO:0000256" key="4">
    <source>
        <dbReference type="ARBA" id="ARBA00004496"/>
    </source>
</evidence>
<protein>
    <recommendedName>
        <fullName evidence="7 14">Ribonuclease HII</fullName>
        <shortName evidence="14">RNase HII</shortName>
        <ecNumber evidence="6 14">3.1.26.4</ecNumber>
    </recommendedName>
</protein>
<dbReference type="PANTHER" id="PTHR10954:SF18">
    <property type="entry name" value="RIBONUCLEASE HII"/>
    <property type="match status" value="1"/>
</dbReference>
<gene>
    <name evidence="14 18" type="primary">rnhB</name>
    <name evidence="18" type="ORF">CKSOR_00312</name>
</gene>
<evidence type="ECO:0000256" key="6">
    <source>
        <dbReference type="ARBA" id="ARBA00012180"/>
    </source>
</evidence>
<evidence type="ECO:0000259" key="17">
    <source>
        <dbReference type="PROSITE" id="PS51975"/>
    </source>
</evidence>
<evidence type="ECO:0000256" key="8">
    <source>
        <dbReference type="ARBA" id="ARBA00022490"/>
    </source>
</evidence>
<dbReference type="EC" id="3.1.26.4" evidence="6 14"/>
<keyword evidence="10 14" id="KW-0479">Metal-binding</keyword>
<dbReference type="GO" id="GO:0005737">
    <property type="term" value="C:cytoplasm"/>
    <property type="evidence" value="ECO:0007669"/>
    <property type="project" value="UniProtKB-SubCell"/>
</dbReference>
<feature type="domain" description="RNase H type-2" evidence="17">
    <location>
        <begin position="9"/>
        <end position="201"/>
    </location>
</feature>
<dbReference type="EMBL" id="CP025628">
    <property type="protein sequence ID" value="AWD32433.1"/>
    <property type="molecule type" value="Genomic_DNA"/>
</dbReference>
<comment type="cofactor">
    <cofactor evidence="2">
        <name>Mg(2+)</name>
        <dbReference type="ChEBI" id="CHEBI:18420"/>
    </cofactor>
</comment>
<dbReference type="InterPro" id="IPR024567">
    <property type="entry name" value="RNase_HII/HIII_dom"/>
</dbReference>
<dbReference type="PROSITE" id="PS51975">
    <property type="entry name" value="RNASE_H_2"/>
    <property type="match status" value="1"/>
</dbReference>
<reference evidence="18 19" key="1">
    <citation type="journal article" date="2018" name="Parasitology">
        <title>The reduced genome of Candidatus Kinetoplastibacterium sorsogonicusi, the endosymbiont of Kentomonas sorsogonicus (Trypanosomatidae): loss of the haem-synthesis pathway.</title>
        <authorList>
            <person name="Silva F.M."/>
            <person name="Kostygov A.Y."/>
            <person name="Spodareva V.V."/>
            <person name="Butenko A."/>
            <person name="Tossou R."/>
            <person name="Lukes J."/>
            <person name="Yurchenko V."/>
            <person name="Alves J.M.P."/>
        </authorList>
    </citation>
    <scope>NUCLEOTIDE SEQUENCE [LARGE SCALE GENOMIC DNA]</scope>
    <source>
        <strain evidence="18 19">MF-08</strain>
    </source>
</reference>
<evidence type="ECO:0000256" key="15">
    <source>
        <dbReference type="PROSITE-ProRule" id="PRU01319"/>
    </source>
</evidence>
<dbReference type="GO" id="GO:0006298">
    <property type="term" value="P:mismatch repair"/>
    <property type="evidence" value="ECO:0007669"/>
    <property type="project" value="TreeGrafter"/>
</dbReference>
<evidence type="ECO:0000256" key="13">
    <source>
        <dbReference type="ARBA" id="ARBA00023211"/>
    </source>
</evidence>
<evidence type="ECO:0000256" key="3">
    <source>
        <dbReference type="ARBA" id="ARBA00004065"/>
    </source>
</evidence>
<dbReference type="InterPro" id="IPR036397">
    <property type="entry name" value="RNaseH_sf"/>
</dbReference>
<dbReference type="GO" id="GO:0030145">
    <property type="term" value="F:manganese ion binding"/>
    <property type="evidence" value="ECO:0007669"/>
    <property type="project" value="UniProtKB-UniRule"/>
</dbReference>
<feature type="binding site" evidence="14 15">
    <location>
        <position position="107"/>
    </location>
    <ligand>
        <name>a divalent metal cation</name>
        <dbReference type="ChEBI" id="CHEBI:60240"/>
    </ligand>
</feature>
<evidence type="ECO:0000256" key="2">
    <source>
        <dbReference type="ARBA" id="ARBA00001946"/>
    </source>
</evidence>
<evidence type="ECO:0000256" key="12">
    <source>
        <dbReference type="ARBA" id="ARBA00022801"/>
    </source>
</evidence>
<evidence type="ECO:0000256" key="11">
    <source>
        <dbReference type="ARBA" id="ARBA00022759"/>
    </source>
</evidence>